<dbReference type="GO" id="GO:0046872">
    <property type="term" value="F:metal ion binding"/>
    <property type="evidence" value="ECO:0007669"/>
    <property type="project" value="UniProtKB-UniRule"/>
</dbReference>
<dbReference type="GeneID" id="78293684"/>
<dbReference type="SUPFAM" id="SSF52922">
    <property type="entry name" value="TK C-terminal domain-like"/>
    <property type="match status" value="1"/>
</dbReference>
<comment type="cofactor">
    <cofactor evidence="14">
        <name>[4Fe-4S] cluster</name>
        <dbReference type="ChEBI" id="CHEBI:49883"/>
    </cofactor>
    <text evidence="14">Binds 2 [4Fe-4S] clusters. In this family the first cluster has a non-standard and varying [4Fe-4S] binding motif CX(2)CX(2)CX(4-5)CP.</text>
</comment>
<dbReference type="CDD" id="cd07034">
    <property type="entry name" value="TPP_PYR_PFOR_IOR-alpha_like"/>
    <property type="match status" value="1"/>
</dbReference>
<dbReference type="InterPro" id="IPR017721">
    <property type="entry name" value="IorA"/>
</dbReference>
<dbReference type="Pfam" id="PF02775">
    <property type="entry name" value="TPP_enzyme_C"/>
    <property type="match status" value="1"/>
</dbReference>
<dbReference type="Gene3D" id="3.40.50.970">
    <property type="match status" value="2"/>
</dbReference>
<evidence type="ECO:0000259" key="16">
    <source>
        <dbReference type="Pfam" id="PF02775"/>
    </source>
</evidence>
<dbReference type="RefSeq" id="WP_116882345.1">
    <property type="nucleotide sequence ID" value="NZ_CABMMC010000017.1"/>
</dbReference>
<keyword evidence="17" id="KW-0670">Pyruvate</keyword>
<dbReference type="Proteomes" id="UP000245959">
    <property type="component" value="Unassembled WGS sequence"/>
</dbReference>
<keyword evidence="7 14" id="KW-0479">Metal-binding</keyword>
<dbReference type="CDD" id="cd02008">
    <property type="entry name" value="TPP_IOR_alpha"/>
    <property type="match status" value="1"/>
</dbReference>
<dbReference type="InterPro" id="IPR029061">
    <property type="entry name" value="THDP-binding"/>
</dbReference>
<evidence type="ECO:0000259" key="15">
    <source>
        <dbReference type="Pfam" id="PF01855"/>
    </source>
</evidence>
<dbReference type="GO" id="GO:0043805">
    <property type="term" value="F:indolepyruvate ferredoxin oxidoreductase activity"/>
    <property type="evidence" value="ECO:0007669"/>
    <property type="project" value="UniProtKB-UniRule"/>
</dbReference>
<keyword evidence="6 14" id="KW-0004">4Fe-4S</keyword>
<comment type="subunit">
    <text evidence="2">Heterodimer of the IorA and IorB subunits.</text>
</comment>
<dbReference type="EC" id="1.2.7.8" evidence="3 14"/>
<gene>
    <name evidence="17" type="ORF">C8D82_101149</name>
</gene>
<dbReference type="PANTHER" id="PTHR43710:SF5">
    <property type="entry name" value="INDOLEPYRUVATE FERREDOXIN OXIDOREDUCTASE ALPHA SUBUNIT"/>
    <property type="match status" value="1"/>
</dbReference>
<keyword evidence="8 14" id="KW-0249">Electron transport</keyword>
<keyword evidence="9 14" id="KW-0560">Oxidoreductase</keyword>
<comment type="caution">
    <text evidence="17">The sequence shown here is derived from an EMBL/GenBank/DDBJ whole genome shotgun (WGS) entry which is preliminary data.</text>
</comment>
<keyword evidence="10 14" id="KW-0408">Iron</keyword>
<dbReference type="InterPro" id="IPR009014">
    <property type="entry name" value="Transketo_C/PFOR_II"/>
</dbReference>
<feature type="domain" description="Thiamine pyrophosphate enzyme TPP-binding" evidence="16">
    <location>
        <begin position="359"/>
        <end position="506"/>
    </location>
</feature>
<dbReference type="FunFam" id="3.40.50.970:FF:000039">
    <property type="entry name" value="Indolepyruvate oxidoreductase subunit IorA"/>
    <property type="match status" value="1"/>
</dbReference>
<keyword evidence="5 14" id="KW-0813">Transport</keyword>
<organism evidence="17 18">
    <name type="scientific">Victivallis vadensis</name>
    <dbReference type="NCBI Taxonomy" id="172901"/>
    <lineage>
        <taxon>Bacteria</taxon>
        <taxon>Pseudomonadati</taxon>
        <taxon>Lentisphaerota</taxon>
        <taxon>Lentisphaeria</taxon>
        <taxon>Victivallales</taxon>
        <taxon>Victivallaceae</taxon>
        <taxon>Victivallis</taxon>
    </lineage>
</organism>
<keyword evidence="18" id="KW-1185">Reference proteome</keyword>
<evidence type="ECO:0000256" key="12">
    <source>
        <dbReference type="ARBA" id="ARBA00030514"/>
    </source>
</evidence>
<dbReference type="EMBL" id="QEKH01000001">
    <property type="protein sequence ID" value="PVY45952.1"/>
    <property type="molecule type" value="Genomic_DNA"/>
</dbReference>
<name>A0A2U1BBD5_9BACT</name>
<evidence type="ECO:0000313" key="17">
    <source>
        <dbReference type="EMBL" id="PVY45952.1"/>
    </source>
</evidence>
<evidence type="ECO:0000256" key="10">
    <source>
        <dbReference type="ARBA" id="ARBA00023004"/>
    </source>
</evidence>
<dbReference type="PANTHER" id="PTHR43710">
    <property type="entry name" value="2-HYDROXYACYL-COA LYASE"/>
    <property type="match status" value="1"/>
</dbReference>
<dbReference type="InterPro" id="IPR002880">
    <property type="entry name" value="Pyrv_Fd/Flavodoxin_OxRdtase_N"/>
</dbReference>
<dbReference type="SUPFAM" id="SSF52518">
    <property type="entry name" value="Thiamin diphosphate-binding fold (THDP-binding)"/>
    <property type="match status" value="2"/>
</dbReference>
<dbReference type="PIRSF" id="PIRSF006439">
    <property type="entry name" value="Indolepyruvate_ferr_oxidored"/>
    <property type="match status" value="1"/>
</dbReference>
<dbReference type="InterPro" id="IPR011766">
    <property type="entry name" value="TPP_enzyme_TPP-bd"/>
</dbReference>
<evidence type="ECO:0000313" key="18">
    <source>
        <dbReference type="Proteomes" id="UP000245959"/>
    </source>
</evidence>
<feature type="domain" description="Pyruvate flavodoxin/ferredoxin oxidoreductase pyrimidine binding" evidence="15">
    <location>
        <begin position="16"/>
        <end position="160"/>
    </location>
</feature>
<evidence type="ECO:0000256" key="7">
    <source>
        <dbReference type="ARBA" id="ARBA00022723"/>
    </source>
</evidence>
<comment type="function">
    <text evidence="1 14">Catalyzes the ferredoxin-dependent oxidative decarboxylation of arylpyruvates.</text>
</comment>
<keyword evidence="11 14" id="KW-0411">Iron-sulfur</keyword>
<dbReference type="Pfam" id="PF01855">
    <property type="entry name" value="POR_N"/>
    <property type="match status" value="1"/>
</dbReference>
<evidence type="ECO:0000256" key="8">
    <source>
        <dbReference type="ARBA" id="ARBA00022982"/>
    </source>
</evidence>
<evidence type="ECO:0000256" key="2">
    <source>
        <dbReference type="ARBA" id="ARBA00011238"/>
    </source>
</evidence>
<dbReference type="GO" id="GO:0030976">
    <property type="term" value="F:thiamine pyrophosphate binding"/>
    <property type="evidence" value="ECO:0007669"/>
    <property type="project" value="InterPro"/>
</dbReference>
<protein>
    <recommendedName>
        <fullName evidence="4 14">Indolepyruvate oxidoreductase subunit IorA</fullName>
        <shortName evidence="14">IOR</shortName>
        <ecNumber evidence="3 14">1.2.7.8</ecNumber>
    </recommendedName>
    <alternativeName>
        <fullName evidence="12 14">Indolepyruvate ferredoxin oxidoreductase subunit alpha</fullName>
    </alternativeName>
</protein>
<dbReference type="GO" id="GO:0044281">
    <property type="term" value="P:small molecule metabolic process"/>
    <property type="evidence" value="ECO:0007669"/>
    <property type="project" value="UniProtKB-ARBA"/>
</dbReference>
<evidence type="ECO:0000256" key="3">
    <source>
        <dbReference type="ARBA" id="ARBA00012812"/>
    </source>
</evidence>
<dbReference type="AlphaFoldDB" id="A0A2U1BBD5"/>
<evidence type="ECO:0000256" key="14">
    <source>
        <dbReference type="PIRNR" id="PIRNR006439"/>
    </source>
</evidence>
<evidence type="ECO:0000256" key="9">
    <source>
        <dbReference type="ARBA" id="ARBA00023002"/>
    </source>
</evidence>
<comment type="catalytic activity">
    <reaction evidence="13 14">
        <text>indole-3-pyruvate + 2 oxidized [2Fe-2S]-[ferredoxin] + CoA = (indol-3-yl)acetyl-CoA + 2 reduced [2Fe-2S]-[ferredoxin] + CO2 + H(+)</text>
        <dbReference type="Rhea" id="RHEA:12645"/>
        <dbReference type="Rhea" id="RHEA-COMP:10000"/>
        <dbReference type="Rhea" id="RHEA-COMP:10001"/>
        <dbReference type="ChEBI" id="CHEBI:15378"/>
        <dbReference type="ChEBI" id="CHEBI:16526"/>
        <dbReference type="ChEBI" id="CHEBI:17640"/>
        <dbReference type="ChEBI" id="CHEBI:33737"/>
        <dbReference type="ChEBI" id="CHEBI:33738"/>
        <dbReference type="ChEBI" id="CHEBI:57271"/>
        <dbReference type="ChEBI" id="CHEBI:57287"/>
        <dbReference type="EC" id="1.2.7.8"/>
    </reaction>
</comment>
<evidence type="ECO:0000256" key="11">
    <source>
        <dbReference type="ARBA" id="ARBA00023014"/>
    </source>
</evidence>
<evidence type="ECO:0000256" key="1">
    <source>
        <dbReference type="ARBA" id="ARBA00002995"/>
    </source>
</evidence>
<dbReference type="OrthoDB" id="9804603at2"/>
<evidence type="ECO:0000256" key="4">
    <source>
        <dbReference type="ARBA" id="ARBA00017710"/>
    </source>
</evidence>
<evidence type="ECO:0000256" key="6">
    <source>
        <dbReference type="ARBA" id="ARBA00022485"/>
    </source>
</evidence>
<evidence type="ECO:0000256" key="5">
    <source>
        <dbReference type="ARBA" id="ARBA00022448"/>
    </source>
</evidence>
<reference evidence="17 18" key="1">
    <citation type="submission" date="2018-04" db="EMBL/GenBank/DDBJ databases">
        <title>Genomic Encyclopedia of Type Strains, Phase IV (KMG-IV): sequencing the most valuable type-strain genomes for metagenomic binning, comparative biology and taxonomic classification.</title>
        <authorList>
            <person name="Goeker M."/>
        </authorList>
    </citation>
    <scope>NUCLEOTIDE SEQUENCE [LARGE SCALE GENOMIC DNA]</scope>
    <source>
        <strain evidence="17 18">DSM 14823</strain>
    </source>
</reference>
<sequence length="526" mass="56823">MTQRILASGNEAIAMAAFDCGVNLGVGYPGTPSSEILDEFSKEGGTAQWAPNEKTALEVGIGVAFANGRSLVTMKHVGLNVAADPLFTIAYSGTPGGLVIVSADDPGMASSQNEQDNRRYAIAAGVPMLEPADSQECYDFLIRAFELSEAYRRPVLFRVTTRVCHSKCILERRGRIAEPKTGSFTHDPRSNVMIPAYARIAHKNLRATLHKLEELNEKGEFVKRIEGSSELGVITSGISFQHVRDAAPEASVLKLGFTYPLPLETIRKFAESVKRCVVVEEGDPILADAINAAGIRVEGKPEMFRFGELNVQRVRRLLAGDATPEPAPAPGKPPQLCAGCPHRKTYQALHELNCIVSGDIGCYTLGVLPPFEAVDTCVCMGASITVGLGMRRVLPEAEARRVVSVIGDSTFMHTGVNGIVEMVYNRPATGHVVLVLDNSTTAMTGMQEHPGTGRKLDHTPAPQVSIEQVVRGIGVDNVDVIDSTVNYEAFKELVQKRLASNDTSVIIARRPCILAMVKLKSYEGKK</sequence>
<proteinExistence type="predicted"/>
<evidence type="ECO:0000256" key="13">
    <source>
        <dbReference type="ARBA" id="ARBA00048332"/>
    </source>
</evidence>
<accession>A0A2U1BBD5</accession>
<dbReference type="InterPro" id="IPR045025">
    <property type="entry name" value="HACL1-like"/>
</dbReference>
<dbReference type="GO" id="GO:0051539">
    <property type="term" value="F:4 iron, 4 sulfur cluster binding"/>
    <property type="evidence" value="ECO:0007669"/>
    <property type="project" value="UniProtKB-UniRule"/>
</dbReference>